<gene>
    <name evidence="2" type="ORF">FCC1311_024862</name>
</gene>
<keyword evidence="3" id="KW-1185">Reference proteome</keyword>
<dbReference type="AlphaFoldDB" id="A0A2R5G6W3"/>
<comment type="caution">
    <text evidence="2">The sequence shown here is derived from an EMBL/GenBank/DDBJ whole genome shotgun (WGS) entry which is preliminary data.</text>
</comment>
<organism evidence="2 3">
    <name type="scientific">Hondaea fermentalgiana</name>
    <dbReference type="NCBI Taxonomy" id="2315210"/>
    <lineage>
        <taxon>Eukaryota</taxon>
        <taxon>Sar</taxon>
        <taxon>Stramenopiles</taxon>
        <taxon>Bigyra</taxon>
        <taxon>Labyrinthulomycetes</taxon>
        <taxon>Thraustochytrida</taxon>
        <taxon>Thraustochytriidae</taxon>
        <taxon>Hondaea</taxon>
    </lineage>
</organism>
<sequence>MQHEVQAANERAAQAQMQAELARKDVEHQREMQKEQQRNQQRAQAVATNEMRSVTVTIPQGVYGGSAFSISYEGQTFRVTCPQGMGPGDRLTVQVPAPQPAVAVAEAAPPVAAPVTAQMAAPVNRGSGRDLFRSAMVESFPPAAAAAVSGDSSSPESVELVLTSDHFVDEAQMKQFGIISVAKGTRVTLLEGDLVGGLGGAYKDYIRVSVPSQGGRDGLISRLIVKMAPSAAGPPPAAFAPPPPPPALHAP</sequence>
<feature type="compositionally biased region" description="Basic and acidic residues" evidence="1">
    <location>
        <begin position="21"/>
        <end position="37"/>
    </location>
</feature>
<evidence type="ECO:0000313" key="3">
    <source>
        <dbReference type="Proteomes" id="UP000241890"/>
    </source>
</evidence>
<dbReference type="InParanoid" id="A0A2R5G6W3"/>
<feature type="region of interest" description="Disordered" evidence="1">
    <location>
        <begin position="232"/>
        <end position="251"/>
    </location>
</feature>
<evidence type="ECO:0000256" key="1">
    <source>
        <dbReference type="SAM" id="MobiDB-lite"/>
    </source>
</evidence>
<accession>A0A2R5G6W3</accession>
<feature type="region of interest" description="Disordered" evidence="1">
    <location>
        <begin position="1"/>
        <end position="46"/>
    </location>
</feature>
<name>A0A2R5G6W3_9STRA</name>
<protein>
    <submittedName>
        <fullName evidence="2">Uncharacterized protein</fullName>
    </submittedName>
</protein>
<proteinExistence type="predicted"/>
<dbReference type="OrthoDB" id="407325at2759"/>
<dbReference type="EMBL" id="BEYU01000019">
    <property type="protein sequence ID" value="GBG26265.1"/>
    <property type="molecule type" value="Genomic_DNA"/>
</dbReference>
<evidence type="ECO:0000313" key="2">
    <source>
        <dbReference type="EMBL" id="GBG26265.1"/>
    </source>
</evidence>
<reference evidence="2 3" key="1">
    <citation type="submission" date="2017-12" db="EMBL/GenBank/DDBJ databases">
        <title>Sequencing, de novo assembly and annotation of complete genome of a new Thraustochytrid species, strain FCC1311.</title>
        <authorList>
            <person name="Sedici K."/>
            <person name="Godart F."/>
            <person name="Aiese Cigliano R."/>
            <person name="Sanseverino W."/>
            <person name="Barakat M."/>
            <person name="Ortet P."/>
            <person name="Marechal E."/>
            <person name="Cagnac O."/>
            <person name="Amato A."/>
        </authorList>
    </citation>
    <scope>NUCLEOTIDE SEQUENCE [LARGE SCALE GENOMIC DNA]</scope>
</reference>
<dbReference type="Proteomes" id="UP000241890">
    <property type="component" value="Unassembled WGS sequence"/>
</dbReference>